<evidence type="ECO:0000313" key="1">
    <source>
        <dbReference type="EMBL" id="GFS36060.1"/>
    </source>
</evidence>
<dbReference type="AlphaFoldDB" id="A0A7J0DIW0"/>
<proteinExistence type="predicted"/>
<sequence length="104" mass="11826">MVRTGVTPSVVTRCSAWSEMIVVPSVPFLCGVRKTQLSQGMEAAISRKQYQIWHVIACWSCLSYMSVVMLQRSAQFVQRCSVAVMLGGGVRLQMAWFFPRRFFK</sequence>
<comment type="caution">
    <text evidence="1">The sequence shown here is derived from an EMBL/GenBank/DDBJ whole genome shotgun (WGS) entry which is preliminary data.</text>
</comment>
<reference evidence="2" key="1">
    <citation type="submission" date="2019-07" db="EMBL/GenBank/DDBJ databases">
        <title>De Novo Assembly of kiwifruit Actinidia rufa.</title>
        <authorList>
            <person name="Sugita-Konishi S."/>
            <person name="Sato K."/>
            <person name="Mori E."/>
            <person name="Abe Y."/>
            <person name="Kisaki G."/>
            <person name="Hamano K."/>
            <person name="Suezawa K."/>
            <person name="Otani M."/>
            <person name="Fukuda T."/>
            <person name="Manabe T."/>
            <person name="Gomi K."/>
            <person name="Tabuchi M."/>
            <person name="Akimitsu K."/>
            <person name="Kataoka I."/>
        </authorList>
    </citation>
    <scope>NUCLEOTIDE SEQUENCE [LARGE SCALE GENOMIC DNA]</scope>
    <source>
        <strain evidence="2">cv. Fuchu</strain>
    </source>
</reference>
<evidence type="ECO:0000313" key="2">
    <source>
        <dbReference type="Proteomes" id="UP000585474"/>
    </source>
</evidence>
<dbReference type="EMBL" id="BJWL01000241">
    <property type="protein sequence ID" value="GFS36060.1"/>
    <property type="molecule type" value="Genomic_DNA"/>
</dbReference>
<keyword evidence="2" id="KW-1185">Reference proteome</keyword>
<protein>
    <submittedName>
        <fullName evidence="1">Uncharacterized protein</fullName>
    </submittedName>
</protein>
<organism evidence="1 2">
    <name type="scientific">Actinidia rufa</name>
    <dbReference type="NCBI Taxonomy" id="165716"/>
    <lineage>
        <taxon>Eukaryota</taxon>
        <taxon>Viridiplantae</taxon>
        <taxon>Streptophyta</taxon>
        <taxon>Embryophyta</taxon>
        <taxon>Tracheophyta</taxon>
        <taxon>Spermatophyta</taxon>
        <taxon>Magnoliopsida</taxon>
        <taxon>eudicotyledons</taxon>
        <taxon>Gunneridae</taxon>
        <taxon>Pentapetalae</taxon>
        <taxon>asterids</taxon>
        <taxon>Ericales</taxon>
        <taxon>Actinidiaceae</taxon>
        <taxon>Actinidia</taxon>
    </lineage>
</organism>
<name>A0A7J0DIW0_9ERIC</name>
<accession>A0A7J0DIW0</accession>
<dbReference type="Proteomes" id="UP000585474">
    <property type="component" value="Unassembled WGS sequence"/>
</dbReference>
<gene>
    <name evidence="1" type="ORF">Acr_00g0043670</name>
</gene>